<accession>A0A9P5XW16</accession>
<reference evidence="1" key="1">
    <citation type="submission" date="2020-11" db="EMBL/GenBank/DDBJ databases">
        <authorList>
            <consortium name="DOE Joint Genome Institute"/>
            <person name="Ahrendt S."/>
            <person name="Riley R."/>
            <person name="Andreopoulos W."/>
            <person name="Labutti K."/>
            <person name="Pangilinan J."/>
            <person name="Ruiz-Duenas F.J."/>
            <person name="Barrasa J.M."/>
            <person name="Sanchez-Garcia M."/>
            <person name="Camarero S."/>
            <person name="Miyauchi S."/>
            <person name="Serrano A."/>
            <person name="Linde D."/>
            <person name="Babiker R."/>
            <person name="Drula E."/>
            <person name="Ayuso-Fernandez I."/>
            <person name="Pacheco R."/>
            <person name="Padilla G."/>
            <person name="Ferreira P."/>
            <person name="Barriuso J."/>
            <person name="Kellner H."/>
            <person name="Castanera R."/>
            <person name="Alfaro M."/>
            <person name="Ramirez L."/>
            <person name="Pisabarro A.G."/>
            <person name="Kuo A."/>
            <person name="Tritt A."/>
            <person name="Lipzen A."/>
            <person name="He G."/>
            <person name="Yan M."/>
            <person name="Ng V."/>
            <person name="Cullen D."/>
            <person name="Martin F."/>
            <person name="Rosso M.-N."/>
            <person name="Henrissat B."/>
            <person name="Hibbett D."/>
            <person name="Martinez A.T."/>
            <person name="Grigoriev I.V."/>
        </authorList>
    </citation>
    <scope>NUCLEOTIDE SEQUENCE</scope>
    <source>
        <strain evidence="1">CBS 247.69</strain>
    </source>
</reference>
<dbReference type="EMBL" id="MU150365">
    <property type="protein sequence ID" value="KAF9457602.1"/>
    <property type="molecule type" value="Genomic_DNA"/>
</dbReference>
<organism evidence="1 2">
    <name type="scientific">Collybia nuda</name>
    <dbReference type="NCBI Taxonomy" id="64659"/>
    <lineage>
        <taxon>Eukaryota</taxon>
        <taxon>Fungi</taxon>
        <taxon>Dikarya</taxon>
        <taxon>Basidiomycota</taxon>
        <taxon>Agaricomycotina</taxon>
        <taxon>Agaricomycetes</taxon>
        <taxon>Agaricomycetidae</taxon>
        <taxon>Agaricales</taxon>
        <taxon>Tricholomatineae</taxon>
        <taxon>Clitocybaceae</taxon>
        <taxon>Collybia</taxon>
    </lineage>
</organism>
<gene>
    <name evidence="1" type="ORF">BDZ94DRAFT_1240667</name>
</gene>
<comment type="caution">
    <text evidence="1">The sequence shown here is derived from an EMBL/GenBank/DDBJ whole genome shotgun (WGS) entry which is preliminary data.</text>
</comment>
<keyword evidence="2" id="KW-1185">Reference proteome</keyword>
<evidence type="ECO:0000313" key="1">
    <source>
        <dbReference type="EMBL" id="KAF9457602.1"/>
    </source>
</evidence>
<dbReference type="AlphaFoldDB" id="A0A9P5XW16"/>
<dbReference type="Proteomes" id="UP000807353">
    <property type="component" value="Unassembled WGS sequence"/>
</dbReference>
<protein>
    <submittedName>
        <fullName evidence="1">Uncharacterized protein</fullName>
    </submittedName>
</protein>
<proteinExistence type="predicted"/>
<sequence length="139" mass="15843">MACYISCEWLWFFKFFEPTKAQCGLIVLQEAQLKFGLICATGNKCGWFCTCAFVGLTYNGLVCAAACIKFQTSSYIHTTCLDFLWVMEHVKHVLLTQPRLGPDDFCLSDQTNLGLKETIILERQNYLVEYVICLDELGQ</sequence>
<name>A0A9P5XW16_9AGAR</name>
<evidence type="ECO:0000313" key="2">
    <source>
        <dbReference type="Proteomes" id="UP000807353"/>
    </source>
</evidence>